<evidence type="ECO:0000313" key="2">
    <source>
        <dbReference type="Proteomes" id="UP000008631"/>
    </source>
</evidence>
<dbReference type="HOGENOM" id="CLU_094224_0_0_0"/>
<organism evidence="1 2">
    <name type="scientific">Isosphaera pallida (strain ATCC 43644 / DSM 9630 / IS1B)</name>
    <dbReference type="NCBI Taxonomy" id="575540"/>
    <lineage>
        <taxon>Bacteria</taxon>
        <taxon>Pseudomonadati</taxon>
        <taxon>Planctomycetota</taxon>
        <taxon>Planctomycetia</taxon>
        <taxon>Isosphaerales</taxon>
        <taxon>Isosphaeraceae</taxon>
        <taxon>Isosphaera</taxon>
    </lineage>
</organism>
<dbReference type="InParanoid" id="E8R1P4"/>
<reference key="1">
    <citation type="submission" date="2010-11" db="EMBL/GenBank/DDBJ databases">
        <title>The complete sequence of chromosome of Isophaera pallida ATCC 43644.</title>
        <authorList>
            <consortium name="US DOE Joint Genome Institute (JGI-PGF)"/>
            <person name="Lucas S."/>
            <person name="Copeland A."/>
            <person name="Lapidus A."/>
            <person name="Bruce D."/>
            <person name="Goodwin L."/>
            <person name="Pitluck S."/>
            <person name="Kyrpides N."/>
            <person name="Mavromatis K."/>
            <person name="Pagani I."/>
            <person name="Ivanova N."/>
            <person name="Saunders E."/>
            <person name="Brettin T."/>
            <person name="Detter J.C."/>
            <person name="Han C."/>
            <person name="Tapia R."/>
            <person name="Land M."/>
            <person name="Hauser L."/>
            <person name="Markowitz V."/>
            <person name="Cheng J.-F."/>
            <person name="Hugenholtz P."/>
            <person name="Woyke T."/>
            <person name="Wu D."/>
            <person name="Eisen J.A."/>
        </authorList>
    </citation>
    <scope>NUCLEOTIDE SEQUENCE</scope>
    <source>
        <strain>ATCC 43644</strain>
    </source>
</reference>
<dbReference type="eggNOG" id="COG3386">
    <property type="taxonomic scope" value="Bacteria"/>
</dbReference>
<dbReference type="EMBL" id="CP002353">
    <property type="protein sequence ID" value="ADV63462.1"/>
    <property type="molecule type" value="Genomic_DNA"/>
</dbReference>
<accession>E8R1P4</accession>
<proteinExistence type="predicted"/>
<dbReference type="OrthoDB" id="5764172at2"/>
<reference evidence="1 2" key="2">
    <citation type="journal article" date="2011" name="Stand. Genomic Sci.">
        <title>Complete genome sequence of Isosphaera pallida type strain (IS1B).</title>
        <authorList>
            <consortium name="US DOE Joint Genome Institute (JGI-PGF)"/>
            <person name="Goker M."/>
            <person name="Cleland D."/>
            <person name="Saunders E."/>
            <person name="Lapidus A."/>
            <person name="Nolan M."/>
            <person name="Lucas S."/>
            <person name="Hammon N."/>
            <person name="Deshpande S."/>
            <person name="Cheng J.F."/>
            <person name="Tapia R."/>
            <person name="Han C."/>
            <person name="Goodwin L."/>
            <person name="Pitluck S."/>
            <person name="Liolios K."/>
            <person name="Pagani I."/>
            <person name="Ivanova N."/>
            <person name="Mavromatis K."/>
            <person name="Pati A."/>
            <person name="Chen A."/>
            <person name="Palaniappan K."/>
            <person name="Land M."/>
            <person name="Hauser L."/>
            <person name="Chang Y.J."/>
            <person name="Jeffries C.D."/>
            <person name="Detter J.C."/>
            <person name="Beck B."/>
            <person name="Woyke T."/>
            <person name="Bristow J."/>
            <person name="Eisen J.A."/>
            <person name="Markowitz V."/>
            <person name="Hugenholtz P."/>
            <person name="Kyrpides N.C."/>
            <person name="Klenk H.P."/>
        </authorList>
    </citation>
    <scope>NUCLEOTIDE SEQUENCE [LARGE SCALE GENOMIC DNA]</scope>
    <source>
        <strain evidence="2">ATCC 43644 / DSM 9630 / IS1B</strain>
    </source>
</reference>
<gene>
    <name evidence="1" type="ordered locus">Isop_2897</name>
</gene>
<sequence length="202" mass="21611">MTLVTLACAWTWTAGWIAWAGIGPCVASPHTPIPHTLTAWLDDKTQVVDAGGLTFEVPATWKASPGTNAMRRAQVVKPAVEGDPEPAELIVFVFPGGAGGIEANIERWRSQFQDDKGQPPPAKTETLKVGDLEVTTVEINGRYVASVRPGSPQTFNKPGFALLGAIILTDDAGYFLKMVGPRNTMDAAKPEFQALVKSIKAK</sequence>
<evidence type="ECO:0000313" key="1">
    <source>
        <dbReference type="EMBL" id="ADV63462.1"/>
    </source>
</evidence>
<dbReference type="AlphaFoldDB" id="E8R1P4"/>
<dbReference type="KEGG" id="ipa:Isop_2897"/>
<keyword evidence="2" id="KW-1185">Reference proteome</keyword>
<dbReference type="Proteomes" id="UP000008631">
    <property type="component" value="Chromosome"/>
</dbReference>
<protein>
    <submittedName>
        <fullName evidence="1">Uncharacterized protein</fullName>
    </submittedName>
</protein>
<dbReference type="RefSeq" id="WP_013565750.1">
    <property type="nucleotide sequence ID" value="NC_014962.1"/>
</dbReference>
<dbReference type="STRING" id="575540.Isop_2897"/>
<name>E8R1P4_ISOPI</name>